<accession>A0ACD3ASG5</accession>
<dbReference type="EMBL" id="ML208352">
    <property type="protein sequence ID" value="TFK68450.1"/>
    <property type="molecule type" value="Genomic_DNA"/>
</dbReference>
<keyword evidence="2" id="KW-1185">Reference proteome</keyword>
<reference evidence="1 2" key="1">
    <citation type="journal article" date="2019" name="Nat. Ecol. Evol.">
        <title>Megaphylogeny resolves global patterns of mushroom evolution.</title>
        <authorList>
            <person name="Varga T."/>
            <person name="Krizsan K."/>
            <person name="Foldi C."/>
            <person name="Dima B."/>
            <person name="Sanchez-Garcia M."/>
            <person name="Sanchez-Ramirez S."/>
            <person name="Szollosi G.J."/>
            <person name="Szarkandi J.G."/>
            <person name="Papp V."/>
            <person name="Albert L."/>
            <person name="Andreopoulos W."/>
            <person name="Angelini C."/>
            <person name="Antonin V."/>
            <person name="Barry K.W."/>
            <person name="Bougher N.L."/>
            <person name="Buchanan P."/>
            <person name="Buyck B."/>
            <person name="Bense V."/>
            <person name="Catcheside P."/>
            <person name="Chovatia M."/>
            <person name="Cooper J."/>
            <person name="Damon W."/>
            <person name="Desjardin D."/>
            <person name="Finy P."/>
            <person name="Geml J."/>
            <person name="Haridas S."/>
            <person name="Hughes K."/>
            <person name="Justo A."/>
            <person name="Karasinski D."/>
            <person name="Kautmanova I."/>
            <person name="Kiss B."/>
            <person name="Kocsube S."/>
            <person name="Kotiranta H."/>
            <person name="LaButti K.M."/>
            <person name="Lechner B.E."/>
            <person name="Liimatainen K."/>
            <person name="Lipzen A."/>
            <person name="Lukacs Z."/>
            <person name="Mihaltcheva S."/>
            <person name="Morgado L.N."/>
            <person name="Niskanen T."/>
            <person name="Noordeloos M.E."/>
            <person name="Ohm R.A."/>
            <person name="Ortiz-Santana B."/>
            <person name="Ovrebo C."/>
            <person name="Racz N."/>
            <person name="Riley R."/>
            <person name="Savchenko A."/>
            <person name="Shiryaev A."/>
            <person name="Soop K."/>
            <person name="Spirin V."/>
            <person name="Szebenyi C."/>
            <person name="Tomsovsky M."/>
            <person name="Tulloss R.E."/>
            <person name="Uehling J."/>
            <person name="Grigoriev I.V."/>
            <person name="Vagvolgyi C."/>
            <person name="Papp T."/>
            <person name="Martin F.M."/>
            <person name="Miettinen O."/>
            <person name="Hibbett D.S."/>
            <person name="Nagy L.G."/>
        </authorList>
    </citation>
    <scope>NUCLEOTIDE SEQUENCE [LARGE SCALE GENOMIC DNA]</scope>
    <source>
        <strain evidence="1 2">NL-1719</strain>
    </source>
</reference>
<protein>
    <submittedName>
        <fullName evidence="1">Abi-domain-containing protein</fullName>
    </submittedName>
</protein>
<evidence type="ECO:0000313" key="1">
    <source>
        <dbReference type="EMBL" id="TFK68450.1"/>
    </source>
</evidence>
<name>A0ACD3ASG5_9AGAR</name>
<organism evidence="1 2">
    <name type="scientific">Pluteus cervinus</name>
    <dbReference type="NCBI Taxonomy" id="181527"/>
    <lineage>
        <taxon>Eukaryota</taxon>
        <taxon>Fungi</taxon>
        <taxon>Dikarya</taxon>
        <taxon>Basidiomycota</taxon>
        <taxon>Agaricomycotina</taxon>
        <taxon>Agaricomycetes</taxon>
        <taxon>Agaricomycetidae</taxon>
        <taxon>Agaricales</taxon>
        <taxon>Pluteineae</taxon>
        <taxon>Pluteaceae</taxon>
        <taxon>Pluteus</taxon>
    </lineage>
</organism>
<gene>
    <name evidence="1" type="ORF">BDN72DRAFT_769326</name>
</gene>
<proteinExistence type="predicted"/>
<dbReference type="Proteomes" id="UP000308600">
    <property type="component" value="Unassembled WGS sequence"/>
</dbReference>
<sequence length="329" mass="36646">MTSSSAFRPPLLSSSTAHLLAFSFGLAYVGSLYISKHARVSFTRVSVTRPKQREDKARDRYEDERWRNDPGVIRARLFAASVATVLCCGAVWGIGWKVEGIQVCDWELGLRVTLQRLGMSSFGGWKAYLVTPTLFLGPLWAMWLSQSLPGQRFWMLTGPGGLVQQYATWQGFRNYIVGPITEELVFRACVLAAYGLAGASRSMMIFCSPLVFGLAHIHHAWETYNRYGRTAVAAKRAILGSVFQFAYTSVFGFHCAYLFIRTGSVFPAIMSHIFCNVMGVPQLSWEVRKHPSWKESIYVVYVVGIVGYVSLLGPWTETAGSVYGSIATQ</sequence>
<evidence type="ECO:0000313" key="2">
    <source>
        <dbReference type="Proteomes" id="UP000308600"/>
    </source>
</evidence>